<dbReference type="Gene3D" id="3.90.550.10">
    <property type="entry name" value="Spore Coat Polysaccharide Biosynthesis Protein SpsA, Chain A"/>
    <property type="match status" value="1"/>
</dbReference>
<gene>
    <name evidence="2" type="ORF">EDD59_12311</name>
</gene>
<protein>
    <submittedName>
        <fullName evidence="2">Rhamnosyltransferase</fullName>
    </submittedName>
</protein>
<organism evidence="2 3">
    <name type="scientific">Muricomes intestini</name>
    <dbReference type="NCBI Taxonomy" id="1796634"/>
    <lineage>
        <taxon>Bacteria</taxon>
        <taxon>Bacillati</taxon>
        <taxon>Bacillota</taxon>
        <taxon>Clostridia</taxon>
        <taxon>Lachnospirales</taxon>
        <taxon>Lachnospiraceae</taxon>
        <taxon>Muricomes</taxon>
    </lineage>
</organism>
<evidence type="ECO:0000313" key="2">
    <source>
        <dbReference type="EMBL" id="TCS76629.1"/>
    </source>
</evidence>
<dbReference type="InterPro" id="IPR029044">
    <property type="entry name" value="Nucleotide-diphossugar_trans"/>
</dbReference>
<dbReference type="Proteomes" id="UP000295726">
    <property type="component" value="Unassembled WGS sequence"/>
</dbReference>
<dbReference type="PANTHER" id="PTHR22916">
    <property type="entry name" value="GLYCOSYLTRANSFERASE"/>
    <property type="match status" value="1"/>
</dbReference>
<accession>A0A4R3K2G7</accession>
<keyword evidence="3" id="KW-1185">Reference proteome</keyword>
<dbReference type="AlphaFoldDB" id="A0A4R3K2G7"/>
<dbReference type="RefSeq" id="WP_165920946.1">
    <property type="nucleotide sequence ID" value="NZ_SLZZ01000023.1"/>
</dbReference>
<dbReference type="GO" id="GO:0016758">
    <property type="term" value="F:hexosyltransferase activity"/>
    <property type="evidence" value="ECO:0007669"/>
    <property type="project" value="UniProtKB-ARBA"/>
</dbReference>
<dbReference type="InterPro" id="IPR001173">
    <property type="entry name" value="Glyco_trans_2-like"/>
</dbReference>
<dbReference type="PANTHER" id="PTHR22916:SF3">
    <property type="entry name" value="UDP-GLCNAC:BETAGAL BETA-1,3-N-ACETYLGLUCOSAMINYLTRANSFERASE-LIKE PROTEIN 1"/>
    <property type="match status" value="1"/>
</dbReference>
<comment type="caution">
    <text evidence="2">The sequence shown here is derived from an EMBL/GenBank/DDBJ whole genome shotgun (WGS) entry which is preliminary data.</text>
</comment>
<keyword evidence="2" id="KW-0808">Transferase</keyword>
<feature type="domain" description="Glycosyltransferase 2-like" evidence="1">
    <location>
        <begin position="7"/>
        <end position="127"/>
    </location>
</feature>
<sequence>MNENVLIMMATYDGEKYIGEQIESILAQDYSNWHLIIQDDGSNDRTGEIITKYCDLDDRIEFCINNAEVHGAYINFHGLANQCKNGKEYDYYMFADQDDIWLQNKLSKLINYMNINSKTEVATLCYGDMEVINDNGECTATSIDQILGLKYYNPYSVFFSHNVFGCNIIMNKKLFLMVPIVDITKDSTKILSHDNLYTKYSATFGQVLYLPERLMQYRRHSANVTSKQSYIFSVQRIIKRFLKLNDLAKDHALTYNQSLIAIQMMKDQASVEEWKFLQGIQNAINHGGIIYLNYSMAYRITWGKKVKTLSRTLILLTGLYKKYLLVNNK</sequence>
<proteinExistence type="predicted"/>
<name>A0A4R3K2G7_9FIRM</name>
<dbReference type="EMBL" id="SLZZ01000023">
    <property type="protein sequence ID" value="TCS76629.1"/>
    <property type="molecule type" value="Genomic_DNA"/>
</dbReference>
<evidence type="ECO:0000313" key="3">
    <source>
        <dbReference type="Proteomes" id="UP000295726"/>
    </source>
</evidence>
<evidence type="ECO:0000259" key="1">
    <source>
        <dbReference type="Pfam" id="PF00535"/>
    </source>
</evidence>
<reference evidence="2 3" key="1">
    <citation type="submission" date="2019-03" db="EMBL/GenBank/DDBJ databases">
        <title>Genomic Encyclopedia of Type Strains, Phase IV (KMG-IV): sequencing the most valuable type-strain genomes for metagenomic binning, comparative biology and taxonomic classification.</title>
        <authorList>
            <person name="Goeker M."/>
        </authorList>
    </citation>
    <scope>NUCLEOTIDE SEQUENCE [LARGE SCALE GENOMIC DNA]</scope>
    <source>
        <strain evidence="2 3">DSM 29489</strain>
    </source>
</reference>
<dbReference type="Pfam" id="PF00535">
    <property type="entry name" value="Glycos_transf_2"/>
    <property type="match status" value="1"/>
</dbReference>
<dbReference type="SUPFAM" id="SSF53448">
    <property type="entry name" value="Nucleotide-diphospho-sugar transferases"/>
    <property type="match status" value="1"/>
</dbReference>